<sequence length="242" mass="26155">MYQVKKLVRKALVLFGLLVLLGVEPSCFRSVPRNYQQPQYRLSTQGYTFRQGNSGNWHTFGGGDDADSEGGSDGASATNGSDEEGELSDTPSSPFDENPPSWPGNGHGNYLAAPEDSVRIVPPSPIKFAKRDNGSADSTMLNAPFSSRISAPSFPAAQDDITTEVVCLRDTTSFKEDGSDPETKEVPALELPITNVLEWNHKFWAADGSDDGLQAVLSLADKWRHVAVGAIVAGVVMFLWSF</sequence>
<organism evidence="3 4">
    <name type="scientific">Tothia fuscella</name>
    <dbReference type="NCBI Taxonomy" id="1048955"/>
    <lineage>
        <taxon>Eukaryota</taxon>
        <taxon>Fungi</taxon>
        <taxon>Dikarya</taxon>
        <taxon>Ascomycota</taxon>
        <taxon>Pezizomycotina</taxon>
        <taxon>Dothideomycetes</taxon>
        <taxon>Pleosporomycetidae</taxon>
        <taxon>Venturiales</taxon>
        <taxon>Cylindrosympodiaceae</taxon>
        <taxon>Tothia</taxon>
    </lineage>
</organism>
<dbReference type="EMBL" id="MU007119">
    <property type="protein sequence ID" value="KAF2419570.1"/>
    <property type="molecule type" value="Genomic_DNA"/>
</dbReference>
<evidence type="ECO:0000313" key="4">
    <source>
        <dbReference type="Proteomes" id="UP000800235"/>
    </source>
</evidence>
<name>A0A9P4TS89_9PEZI</name>
<protein>
    <submittedName>
        <fullName evidence="3">Uncharacterized protein</fullName>
    </submittedName>
</protein>
<proteinExistence type="predicted"/>
<gene>
    <name evidence="3" type="ORF">EJ08DRAFT_738863</name>
</gene>
<keyword evidence="4" id="KW-1185">Reference proteome</keyword>
<evidence type="ECO:0000256" key="2">
    <source>
        <dbReference type="SAM" id="Phobius"/>
    </source>
</evidence>
<reference evidence="3" key="1">
    <citation type="journal article" date="2020" name="Stud. Mycol.">
        <title>101 Dothideomycetes genomes: a test case for predicting lifestyles and emergence of pathogens.</title>
        <authorList>
            <person name="Haridas S."/>
            <person name="Albert R."/>
            <person name="Binder M."/>
            <person name="Bloem J."/>
            <person name="Labutti K."/>
            <person name="Salamov A."/>
            <person name="Andreopoulos B."/>
            <person name="Baker S."/>
            <person name="Barry K."/>
            <person name="Bills G."/>
            <person name="Bluhm B."/>
            <person name="Cannon C."/>
            <person name="Castanera R."/>
            <person name="Culley D."/>
            <person name="Daum C."/>
            <person name="Ezra D."/>
            <person name="Gonzalez J."/>
            <person name="Henrissat B."/>
            <person name="Kuo A."/>
            <person name="Liang C."/>
            <person name="Lipzen A."/>
            <person name="Lutzoni F."/>
            <person name="Magnuson J."/>
            <person name="Mondo S."/>
            <person name="Nolan M."/>
            <person name="Ohm R."/>
            <person name="Pangilinan J."/>
            <person name="Park H.-J."/>
            <person name="Ramirez L."/>
            <person name="Alfaro M."/>
            <person name="Sun H."/>
            <person name="Tritt A."/>
            <person name="Yoshinaga Y."/>
            <person name="Zwiers L.-H."/>
            <person name="Turgeon B."/>
            <person name="Goodwin S."/>
            <person name="Spatafora J."/>
            <person name="Crous P."/>
            <person name="Grigoriev I."/>
        </authorList>
    </citation>
    <scope>NUCLEOTIDE SEQUENCE</scope>
    <source>
        <strain evidence="3">CBS 130266</strain>
    </source>
</reference>
<keyword evidence="2" id="KW-0812">Transmembrane</keyword>
<accession>A0A9P4TS89</accession>
<keyword evidence="2" id="KW-1133">Transmembrane helix</keyword>
<dbReference type="AlphaFoldDB" id="A0A9P4TS89"/>
<feature type="transmembrane region" description="Helical" evidence="2">
    <location>
        <begin position="223"/>
        <end position="240"/>
    </location>
</feature>
<dbReference type="Proteomes" id="UP000800235">
    <property type="component" value="Unassembled WGS sequence"/>
</dbReference>
<keyword evidence="2" id="KW-0472">Membrane</keyword>
<comment type="caution">
    <text evidence="3">The sequence shown here is derived from an EMBL/GenBank/DDBJ whole genome shotgun (WGS) entry which is preliminary data.</text>
</comment>
<evidence type="ECO:0000313" key="3">
    <source>
        <dbReference type="EMBL" id="KAF2419570.1"/>
    </source>
</evidence>
<evidence type="ECO:0000256" key="1">
    <source>
        <dbReference type="SAM" id="MobiDB-lite"/>
    </source>
</evidence>
<feature type="region of interest" description="Disordered" evidence="1">
    <location>
        <begin position="53"/>
        <end position="111"/>
    </location>
</feature>